<dbReference type="AlphaFoldDB" id="A0A8J8SCP0"/>
<keyword evidence="6 7" id="KW-0472">Membrane</keyword>
<feature type="transmembrane region" description="Helical" evidence="7">
    <location>
        <begin position="9"/>
        <end position="27"/>
    </location>
</feature>
<feature type="transmembrane region" description="Helical" evidence="7">
    <location>
        <begin position="66"/>
        <end position="90"/>
    </location>
</feature>
<keyword evidence="2 7" id="KW-0813">Transport</keyword>
<dbReference type="EMBL" id="CP058561">
    <property type="protein sequence ID" value="QUH30038.1"/>
    <property type="molecule type" value="Genomic_DNA"/>
</dbReference>
<feature type="transmembrane region" description="Helical" evidence="7">
    <location>
        <begin position="177"/>
        <end position="202"/>
    </location>
</feature>
<dbReference type="KEGG" id="vgu:HYG85_14380"/>
<keyword evidence="10" id="KW-1185">Reference proteome</keyword>
<comment type="subcellular location">
    <subcellularLocation>
        <location evidence="1 7">Cell membrane</location>
        <topology evidence="1 7">Multi-pass membrane protein</topology>
    </subcellularLocation>
</comment>
<evidence type="ECO:0000256" key="5">
    <source>
        <dbReference type="ARBA" id="ARBA00022989"/>
    </source>
</evidence>
<feature type="transmembrane region" description="Helical" evidence="7">
    <location>
        <begin position="138"/>
        <end position="156"/>
    </location>
</feature>
<dbReference type="PANTHER" id="PTHR43744">
    <property type="entry name" value="ABC TRANSPORTER PERMEASE PROTEIN MG189-RELATED-RELATED"/>
    <property type="match status" value="1"/>
</dbReference>
<proteinExistence type="inferred from homology"/>
<evidence type="ECO:0000256" key="4">
    <source>
        <dbReference type="ARBA" id="ARBA00022692"/>
    </source>
</evidence>
<keyword evidence="5 7" id="KW-1133">Transmembrane helix</keyword>
<dbReference type="Pfam" id="PF00528">
    <property type="entry name" value="BPD_transp_1"/>
    <property type="match status" value="1"/>
</dbReference>
<dbReference type="GO" id="GO:0055085">
    <property type="term" value="P:transmembrane transport"/>
    <property type="evidence" value="ECO:0007669"/>
    <property type="project" value="InterPro"/>
</dbReference>
<evidence type="ECO:0000256" key="1">
    <source>
        <dbReference type="ARBA" id="ARBA00004651"/>
    </source>
</evidence>
<evidence type="ECO:0000256" key="2">
    <source>
        <dbReference type="ARBA" id="ARBA00022448"/>
    </source>
</evidence>
<protein>
    <submittedName>
        <fullName evidence="9">Carbohydrate ABC transporter permease</fullName>
    </submittedName>
</protein>
<dbReference type="RefSeq" id="WP_212690265.1">
    <property type="nucleotide sequence ID" value="NZ_CP058561.1"/>
</dbReference>
<dbReference type="InterPro" id="IPR035906">
    <property type="entry name" value="MetI-like_sf"/>
</dbReference>
<dbReference type="InterPro" id="IPR000515">
    <property type="entry name" value="MetI-like"/>
</dbReference>
<evidence type="ECO:0000313" key="9">
    <source>
        <dbReference type="EMBL" id="QUH30038.1"/>
    </source>
</evidence>
<dbReference type="Proteomes" id="UP000677305">
    <property type="component" value="Chromosome"/>
</dbReference>
<sequence>MTIKKISKYIILYGIAIAMILPFLWMISTSFKSANEIFTIPIKWIPSSFNFDNFSKAISSFPFVRFFMNSVTVTIFIIIGQLVTSVMAAYAFARMEFKGKNLLFVILLAGLMLPAQTIMIPMILILKELHLLNTLPGIIVPFTWSALIVFLLRQFFMKIPKEIEEAAMIDGCSTFRIVTSIVLPISKPILSTSFILIFIYAWNQYFWPLLIVNKEELYTLQLGLAYFKEVNAIETDWGALMAGTTLTLLPVIIVFVIFQKKVIASIAFSGGKE</sequence>
<dbReference type="PANTHER" id="PTHR43744:SF12">
    <property type="entry name" value="ABC TRANSPORTER PERMEASE PROTEIN MG189-RELATED"/>
    <property type="match status" value="1"/>
</dbReference>
<gene>
    <name evidence="9" type="ORF">HYG85_14380</name>
</gene>
<evidence type="ECO:0000256" key="3">
    <source>
        <dbReference type="ARBA" id="ARBA00022475"/>
    </source>
</evidence>
<evidence type="ECO:0000259" key="8">
    <source>
        <dbReference type="PROSITE" id="PS50928"/>
    </source>
</evidence>
<keyword evidence="4 7" id="KW-0812">Transmembrane</keyword>
<reference evidence="9 10" key="1">
    <citation type="submission" date="2020-07" db="EMBL/GenBank/DDBJ databases">
        <title>Vallitalea guaymasensis genome.</title>
        <authorList>
            <person name="Postec A."/>
        </authorList>
    </citation>
    <scope>NUCLEOTIDE SEQUENCE [LARGE SCALE GENOMIC DNA]</scope>
    <source>
        <strain evidence="9 10">Ra1766G1</strain>
    </source>
</reference>
<dbReference type="Gene3D" id="1.10.3720.10">
    <property type="entry name" value="MetI-like"/>
    <property type="match status" value="1"/>
</dbReference>
<dbReference type="CDD" id="cd06261">
    <property type="entry name" value="TM_PBP2"/>
    <property type="match status" value="1"/>
</dbReference>
<evidence type="ECO:0000256" key="7">
    <source>
        <dbReference type="RuleBase" id="RU363032"/>
    </source>
</evidence>
<organism evidence="9 10">
    <name type="scientific">Vallitalea guaymasensis</name>
    <dbReference type="NCBI Taxonomy" id="1185412"/>
    <lineage>
        <taxon>Bacteria</taxon>
        <taxon>Bacillati</taxon>
        <taxon>Bacillota</taxon>
        <taxon>Clostridia</taxon>
        <taxon>Lachnospirales</taxon>
        <taxon>Vallitaleaceae</taxon>
        <taxon>Vallitalea</taxon>
    </lineage>
</organism>
<feature type="transmembrane region" description="Helical" evidence="7">
    <location>
        <begin position="237"/>
        <end position="258"/>
    </location>
</feature>
<feature type="domain" description="ABC transmembrane type-1" evidence="8">
    <location>
        <begin position="67"/>
        <end position="258"/>
    </location>
</feature>
<accession>A0A8J8SCP0</accession>
<feature type="transmembrane region" description="Helical" evidence="7">
    <location>
        <begin position="102"/>
        <end position="126"/>
    </location>
</feature>
<dbReference type="GO" id="GO:0005886">
    <property type="term" value="C:plasma membrane"/>
    <property type="evidence" value="ECO:0007669"/>
    <property type="project" value="UniProtKB-SubCell"/>
</dbReference>
<dbReference type="PROSITE" id="PS50928">
    <property type="entry name" value="ABC_TM1"/>
    <property type="match status" value="1"/>
</dbReference>
<name>A0A8J8SCP0_9FIRM</name>
<keyword evidence="3" id="KW-1003">Cell membrane</keyword>
<dbReference type="SUPFAM" id="SSF161098">
    <property type="entry name" value="MetI-like"/>
    <property type="match status" value="1"/>
</dbReference>
<evidence type="ECO:0000256" key="6">
    <source>
        <dbReference type="ARBA" id="ARBA00023136"/>
    </source>
</evidence>
<evidence type="ECO:0000313" key="10">
    <source>
        <dbReference type="Proteomes" id="UP000677305"/>
    </source>
</evidence>
<comment type="similarity">
    <text evidence="7">Belongs to the binding-protein-dependent transport system permease family.</text>
</comment>